<dbReference type="PROSITE" id="PS50035">
    <property type="entry name" value="PLD"/>
    <property type="match status" value="1"/>
</dbReference>
<dbReference type="GO" id="GO:0016891">
    <property type="term" value="F:RNA endonuclease activity producing 5'-phosphomonoesters, hydrolytic mechanism"/>
    <property type="evidence" value="ECO:0007669"/>
    <property type="project" value="TreeGrafter"/>
</dbReference>
<evidence type="ECO:0000256" key="4">
    <source>
        <dbReference type="ARBA" id="ARBA00022801"/>
    </source>
</evidence>
<sequence length="247" mass="29331">MNEQQFLKTMIETVKYDEYDNKDELLGILRNSIITYDQTSGFTRKTWQCWEYIDLRVPVPMLKVARGLKSQLEKLASEVYIETPEYDFAGLNIKPKPVELENEENIEHDVVFDEIKDNIIQGIRNAKYTIWIAVAWFTDKEIFEELILRKREGVNIRIITSNEESNRYLVEKLESNFEVVKVPMKGNYFSNRLHDKFCIIDLEFVMHGSYNWSKNARGNDETLATALDRDFVRKFADEFIRLYIENR</sequence>
<dbReference type="Gene3D" id="3.30.870.10">
    <property type="entry name" value="Endonuclease Chain A"/>
    <property type="match status" value="1"/>
</dbReference>
<accession>A0A1W6A587</accession>
<dbReference type="GO" id="GO:0016042">
    <property type="term" value="P:lipid catabolic process"/>
    <property type="evidence" value="ECO:0007669"/>
    <property type="project" value="UniProtKB-KW"/>
</dbReference>
<reference evidence="8 9" key="1">
    <citation type="submission" date="2017-04" db="EMBL/GenBank/DDBJ databases">
        <title>The Characteristic of a Fine Plant Growth-Promoting Rhizobacteria Bacillus mycoides Gnyt1 and its Whole Genome Sequencing Analysis.</title>
        <authorList>
            <person name="Li J.H."/>
            <person name="Yao T."/>
        </authorList>
    </citation>
    <scope>NUCLEOTIDE SEQUENCE [LARGE SCALE GENOMIC DNA]</scope>
    <source>
        <strain evidence="8 9">Gnyt1</strain>
    </source>
</reference>
<evidence type="ECO:0000313" key="9">
    <source>
        <dbReference type="Proteomes" id="UP000192932"/>
    </source>
</evidence>
<evidence type="ECO:0000256" key="5">
    <source>
        <dbReference type="ARBA" id="ARBA00022963"/>
    </source>
</evidence>
<dbReference type="InterPro" id="IPR025202">
    <property type="entry name" value="PLD-like_dom"/>
</dbReference>
<evidence type="ECO:0000259" key="7">
    <source>
        <dbReference type="PROSITE" id="PS50035"/>
    </source>
</evidence>
<dbReference type="Proteomes" id="UP000192932">
    <property type="component" value="Chromosome"/>
</dbReference>
<keyword evidence="4" id="KW-0378">Hydrolase</keyword>
<feature type="domain" description="PLD phosphodiesterase" evidence="7">
    <location>
        <begin position="189"/>
        <end position="216"/>
    </location>
</feature>
<name>A0A1W6A587_BACMY</name>
<dbReference type="Pfam" id="PF13091">
    <property type="entry name" value="PLDc_2"/>
    <property type="match status" value="1"/>
</dbReference>
<dbReference type="CDD" id="cd09174">
    <property type="entry name" value="PLDc_Nuc_like_unchar2"/>
    <property type="match status" value="1"/>
</dbReference>
<dbReference type="AlphaFoldDB" id="A0A1W6A587"/>
<keyword evidence="5" id="KW-0442">Lipid degradation</keyword>
<evidence type="ECO:0000256" key="3">
    <source>
        <dbReference type="ARBA" id="ARBA00012027"/>
    </source>
</evidence>
<keyword evidence="6" id="KW-0443">Lipid metabolism</keyword>
<dbReference type="PANTHER" id="PTHR43856:SF1">
    <property type="entry name" value="MITOCHONDRIAL CARDIOLIPIN HYDROLASE"/>
    <property type="match status" value="1"/>
</dbReference>
<evidence type="ECO:0000313" key="8">
    <source>
        <dbReference type="EMBL" id="ARJ21000.1"/>
    </source>
</evidence>
<dbReference type="PANTHER" id="PTHR43856">
    <property type="entry name" value="CARDIOLIPIN HYDROLASE"/>
    <property type="match status" value="1"/>
</dbReference>
<dbReference type="EC" id="3.1.4.4" evidence="3"/>
<evidence type="ECO:0000256" key="6">
    <source>
        <dbReference type="ARBA" id="ARBA00023098"/>
    </source>
</evidence>
<evidence type="ECO:0000256" key="1">
    <source>
        <dbReference type="ARBA" id="ARBA00000798"/>
    </source>
</evidence>
<dbReference type="InterPro" id="IPR001736">
    <property type="entry name" value="PLipase_D/transphosphatidylase"/>
</dbReference>
<dbReference type="RefSeq" id="WP_085309847.1">
    <property type="nucleotide sequence ID" value="NZ_CP020743.1"/>
</dbReference>
<dbReference type="EMBL" id="CP020743">
    <property type="protein sequence ID" value="ARJ21000.1"/>
    <property type="molecule type" value="Genomic_DNA"/>
</dbReference>
<dbReference type="InterPro" id="IPR051406">
    <property type="entry name" value="PLD_domain"/>
</dbReference>
<comment type="catalytic activity">
    <reaction evidence="1">
        <text>a 1,2-diacyl-sn-glycero-3-phosphocholine + H2O = a 1,2-diacyl-sn-glycero-3-phosphate + choline + H(+)</text>
        <dbReference type="Rhea" id="RHEA:14445"/>
        <dbReference type="ChEBI" id="CHEBI:15354"/>
        <dbReference type="ChEBI" id="CHEBI:15377"/>
        <dbReference type="ChEBI" id="CHEBI:15378"/>
        <dbReference type="ChEBI" id="CHEBI:57643"/>
        <dbReference type="ChEBI" id="CHEBI:58608"/>
        <dbReference type="EC" id="3.1.4.4"/>
    </reaction>
</comment>
<comment type="similarity">
    <text evidence="2">Belongs to the phospholipase D family.</text>
</comment>
<dbReference type="GO" id="GO:0006793">
    <property type="term" value="P:phosphorus metabolic process"/>
    <property type="evidence" value="ECO:0007669"/>
    <property type="project" value="UniProtKB-ARBA"/>
</dbReference>
<gene>
    <name evidence="8" type="ORF">B7492_07025</name>
</gene>
<evidence type="ECO:0000256" key="2">
    <source>
        <dbReference type="ARBA" id="ARBA00008664"/>
    </source>
</evidence>
<dbReference type="GO" id="GO:0004630">
    <property type="term" value="F:phospholipase D activity"/>
    <property type="evidence" value="ECO:0007669"/>
    <property type="project" value="UniProtKB-EC"/>
</dbReference>
<proteinExistence type="inferred from homology"/>
<protein>
    <recommendedName>
        <fullName evidence="3">phospholipase D</fullName>
        <ecNumber evidence="3">3.1.4.4</ecNumber>
    </recommendedName>
</protein>
<organism evidence="8 9">
    <name type="scientific">Bacillus mycoides</name>
    <dbReference type="NCBI Taxonomy" id="1405"/>
    <lineage>
        <taxon>Bacteria</taxon>
        <taxon>Bacillati</taxon>
        <taxon>Bacillota</taxon>
        <taxon>Bacilli</taxon>
        <taxon>Bacillales</taxon>
        <taxon>Bacillaceae</taxon>
        <taxon>Bacillus</taxon>
        <taxon>Bacillus cereus group</taxon>
    </lineage>
</organism>
<dbReference type="SUPFAM" id="SSF56024">
    <property type="entry name" value="Phospholipase D/nuclease"/>
    <property type="match status" value="1"/>
</dbReference>